<dbReference type="AlphaFoldDB" id="A0A2N4XX66"/>
<dbReference type="RefSeq" id="WP_146643224.1">
    <property type="nucleotide sequence ID" value="NZ_NJPO01000054.1"/>
</dbReference>
<dbReference type="OrthoDB" id="6191410at2"/>
<feature type="non-terminal residue" evidence="2">
    <location>
        <position position="167"/>
    </location>
</feature>
<dbReference type="SUPFAM" id="SSF53335">
    <property type="entry name" value="S-adenosyl-L-methionine-dependent methyltransferases"/>
    <property type="match status" value="1"/>
</dbReference>
<proteinExistence type="predicted"/>
<protein>
    <submittedName>
        <fullName evidence="2">SAM-dependent methyltransferase</fullName>
    </submittedName>
</protein>
<dbReference type="Gene3D" id="3.40.50.150">
    <property type="entry name" value="Vaccinia Virus protein VP39"/>
    <property type="match status" value="1"/>
</dbReference>
<dbReference type="InterPro" id="IPR013216">
    <property type="entry name" value="Methyltransf_11"/>
</dbReference>
<dbReference type="InterPro" id="IPR029063">
    <property type="entry name" value="SAM-dependent_MTases_sf"/>
</dbReference>
<dbReference type="Proteomes" id="UP000234253">
    <property type="component" value="Unassembled WGS sequence"/>
</dbReference>
<accession>A0A2N4XX66</accession>
<organism evidence="2 3">
    <name type="scientific">Candidatus Palibaumannia cicadellinicola</name>
    <dbReference type="NCBI Taxonomy" id="186490"/>
    <lineage>
        <taxon>Bacteria</taxon>
        <taxon>Pseudomonadati</taxon>
        <taxon>Pseudomonadota</taxon>
        <taxon>Gammaproteobacteria</taxon>
        <taxon>Candidatus Palibaumannia</taxon>
    </lineage>
</organism>
<name>A0A2N4XX66_9GAMM</name>
<evidence type="ECO:0000259" key="1">
    <source>
        <dbReference type="Pfam" id="PF08241"/>
    </source>
</evidence>
<gene>
    <name evidence="2" type="ORF">CEX73_01165</name>
</gene>
<dbReference type="GO" id="GO:0032259">
    <property type="term" value="P:methylation"/>
    <property type="evidence" value="ECO:0007669"/>
    <property type="project" value="UniProtKB-KW"/>
</dbReference>
<comment type="caution">
    <text evidence="2">The sequence shown here is derived from an EMBL/GenBank/DDBJ whole genome shotgun (WGS) entry which is preliminary data.</text>
</comment>
<keyword evidence="2" id="KW-0489">Methyltransferase</keyword>
<dbReference type="Pfam" id="PF08241">
    <property type="entry name" value="Methyltransf_11"/>
    <property type="match status" value="1"/>
</dbReference>
<dbReference type="EMBL" id="NJPO01000054">
    <property type="protein sequence ID" value="PLK58951.1"/>
    <property type="molecule type" value="Genomic_DNA"/>
</dbReference>
<feature type="domain" description="Methyltransferase type 11" evidence="1">
    <location>
        <begin position="80"/>
        <end position="128"/>
    </location>
</feature>
<evidence type="ECO:0000313" key="3">
    <source>
        <dbReference type="Proteomes" id="UP000234253"/>
    </source>
</evidence>
<keyword evidence="2" id="KW-0808">Transferase</keyword>
<evidence type="ECO:0000313" key="2">
    <source>
        <dbReference type="EMBL" id="PLK58951.1"/>
    </source>
</evidence>
<sequence length="167" mass="19520">MIVKNHKTKRNKFIVPTTWNEIPYGKNYRYTLEQRLKDWWPKLFGCYLLKIGALSIELDTHTCSISHQVNVGLNCNNLQVIAHPEQLPFANKSADACLLAHTLSYYDNPHLQLREVDRVLMDDGWLILTTFNLVSILSLSQLCPFLVPYHRVKNLIFTKMYLLDWLS</sequence>
<reference evidence="2 3" key="1">
    <citation type="submission" date="2017-06" db="EMBL/GenBank/DDBJ databases">
        <title>Metabolic interaction between xylem feeders and their symbionts.</title>
        <authorList>
            <person name="Chouaia B."/>
        </authorList>
    </citation>
    <scope>NUCLEOTIDE SEQUENCE [LARGE SCALE GENOMIC DNA]</scope>
    <source>
        <strain evidence="2 3">Gra</strain>
    </source>
</reference>
<dbReference type="GO" id="GO:0008757">
    <property type="term" value="F:S-adenosylmethionine-dependent methyltransferase activity"/>
    <property type="evidence" value="ECO:0007669"/>
    <property type="project" value="InterPro"/>
</dbReference>